<proteinExistence type="predicted"/>
<comment type="caution">
    <text evidence="3">The sequence shown here is derived from an EMBL/GenBank/DDBJ whole genome shotgun (WGS) entry which is preliminary data.</text>
</comment>
<evidence type="ECO:0000256" key="1">
    <source>
        <dbReference type="ARBA" id="ARBA00022729"/>
    </source>
</evidence>
<sequence length="236" mass="24531">MNTTPAPVSDDFTFCAGATVANLNPGGASVTWYATEGGTALAETEVLATGTYYVTQTLNACESPATAVQVTINAVPDAPTGVATQTFTAGETVADLEVTTVEGATVVWYVENDIDGYTAIPTTTVLEEGVTYYVSQSTNDCESALFGITVSQTTGTRDFTVDNLKVYPNPANEFVTVSHTAQISQVTVTNLLGQTVITQSANANMVQVNLSSLSAGTYILQVNAQGGTATVKVVKQ</sequence>
<feature type="domain" description="Secretion system C-terminal sorting" evidence="2">
    <location>
        <begin position="166"/>
        <end position="234"/>
    </location>
</feature>
<dbReference type="InterPro" id="IPR026444">
    <property type="entry name" value="Secre_tail"/>
</dbReference>
<dbReference type="NCBIfam" id="TIGR04183">
    <property type="entry name" value="Por_Secre_tail"/>
    <property type="match status" value="1"/>
</dbReference>
<evidence type="ECO:0000313" key="4">
    <source>
        <dbReference type="Proteomes" id="UP000320643"/>
    </source>
</evidence>
<protein>
    <submittedName>
        <fullName evidence="3">T9SS type A sorting domain-containing protein</fullName>
    </submittedName>
</protein>
<dbReference type="OrthoDB" id="9765926at2"/>
<dbReference type="Proteomes" id="UP000320643">
    <property type="component" value="Unassembled WGS sequence"/>
</dbReference>
<evidence type="ECO:0000313" key="3">
    <source>
        <dbReference type="EMBL" id="TRW22120.1"/>
    </source>
</evidence>
<dbReference type="AlphaFoldDB" id="A0A552UVD3"/>
<keyword evidence="4" id="KW-1185">Reference proteome</keyword>
<dbReference type="EMBL" id="VJVZ01000014">
    <property type="protein sequence ID" value="TRW22120.1"/>
    <property type="molecule type" value="Genomic_DNA"/>
</dbReference>
<keyword evidence="1" id="KW-0732">Signal</keyword>
<dbReference type="Pfam" id="PF18962">
    <property type="entry name" value="Por_Secre_tail"/>
    <property type="match status" value="1"/>
</dbReference>
<gene>
    <name evidence="3" type="ORF">FMM05_18200</name>
</gene>
<name>A0A552UVD3_9FLAO</name>
<evidence type="ECO:0000259" key="2">
    <source>
        <dbReference type="Pfam" id="PF18962"/>
    </source>
</evidence>
<accession>A0A552UVD3</accession>
<reference evidence="3 4" key="1">
    <citation type="submission" date="2019-07" db="EMBL/GenBank/DDBJ databases">
        <title>Flavobacterium sp. nov., isolated from glacier ice.</title>
        <authorList>
            <person name="Liu Q."/>
            <person name="Xin Y.-H."/>
        </authorList>
    </citation>
    <scope>NUCLEOTIDE SEQUENCE [LARGE SCALE GENOMIC DNA]</scope>
    <source>
        <strain evidence="3 4">ZT4R6</strain>
    </source>
</reference>
<organism evidence="3 4">
    <name type="scientific">Flavobacterium zepuense</name>
    <dbReference type="NCBI Taxonomy" id="2593302"/>
    <lineage>
        <taxon>Bacteria</taxon>
        <taxon>Pseudomonadati</taxon>
        <taxon>Bacteroidota</taxon>
        <taxon>Flavobacteriia</taxon>
        <taxon>Flavobacteriales</taxon>
        <taxon>Flavobacteriaceae</taxon>
        <taxon>Flavobacterium</taxon>
    </lineage>
</organism>